<dbReference type="Gene3D" id="3.30.40.10">
    <property type="entry name" value="Zinc/RING finger domain, C3HC4 (zinc finger)"/>
    <property type="match status" value="1"/>
</dbReference>
<evidence type="ECO:0000256" key="9">
    <source>
        <dbReference type="ARBA" id="ARBA00022833"/>
    </source>
</evidence>
<proteinExistence type="inferred from homology"/>
<dbReference type="Pfam" id="PF21361">
    <property type="entry name" value="Sina_ZnF"/>
    <property type="match status" value="1"/>
</dbReference>
<gene>
    <name evidence="13" type="ORF">SORBI_3001G154700</name>
</gene>
<protein>
    <recommendedName>
        <fullName evidence="4">RING-type E3 ubiquitin transferase</fullName>
        <ecNumber evidence="4">2.3.2.27</ecNumber>
    </recommendedName>
</protein>
<dbReference type="SUPFAM" id="SSF49599">
    <property type="entry name" value="TRAF domain-like"/>
    <property type="match status" value="1"/>
</dbReference>
<dbReference type="PROSITE" id="PS51081">
    <property type="entry name" value="ZF_SIAH"/>
    <property type="match status" value="1"/>
</dbReference>
<keyword evidence="6" id="KW-0479">Metal-binding</keyword>
<dbReference type="InterPro" id="IPR013083">
    <property type="entry name" value="Znf_RING/FYVE/PHD"/>
</dbReference>
<dbReference type="InParanoid" id="A0A1B6QJ45"/>
<dbReference type="PANTHER" id="PTHR10315">
    <property type="entry name" value="E3 UBIQUITIN PROTEIN LIGASE SIAH"/>
    <property type="match status" value="1"/>
</dbReference>
<evidence type="ECO:0000256" key="10">
    <source>
        <dbReference type="PROSITE-ProRule" id="PRU00455"/>
    </source>
</evidence>
<evidence type="ECO:0000256" key="2">
    <source>
        <dbReference type="ARBA" id="ARBA00004906"/>
    </source>
</evidence>
<keyword evidence="14" id="KW-1185">Reference proteome</keyword>
<dbReference type="GO" id="GO:0005737">
    <property type="term" value="C:cytoplasm"/>
    <property type="evidence" value="ECO:0000318"/>
    <property type="project" value="GO_Central"/>
</dbReference>
<dbReference type="UniPathway" id="UPA00143"/>
<dbReference type="AlphaFoldDB" id="A0A1B6QJ45"/>
<organism evidence="13 14">
    <name type="scientific">Sorghum bicolor</name>
    <name type="common">Sorghum</name>
    <name type="synonym">Sorghum vulgare</name>
    <dbReference type="NCBI Taxonomy" id="4558"/>
    <lineage>
        <taxon>Eukaryota</taxon>
        <taxon>Viridiplantae</taxon>
        <taxon>Streptophyta</taxon>
        <taxon>Embryophyta</taxon>
        <taxon>Tracheophyta</taxon>
        <taxon>Spermatophyta</taxon>
        <taxon>Magnoliopsida</taxon>
        <taxon>Liliopsida</taxon>
        <taxon>Poales</taxon>
        <taxon>Poaceae</taxon>
        <taxon>PACMAD clade</taxon>
        <taxon>Panicoideae</taxon>
        <taxon>Andropogonodae</taxon>
        <taxon>Andropogoneae</taxon>
        <taxon>Sorghinae</taxon>
        <taxon>Sorghum</taxon>
    </lineage>
</organism>
<evidence type="ECO:0000256" key="5">
    <source>
        <dbReference type="ARBA" id="ARBA00022679"/>
    </source>
</evidence>
<dbReference type="OrthoDB" id="629501at2759"/>
<evidence type="ECO:0000256" key="8">
    <source>
        <dbReference type="ARBA" id="ARBA00022786"/>
    </source>
</evidence>
<dbReference type="InterPro" id="IPR049548">
    <property type="entry name" value="Sina-like_RING"/>
</dbReference>
<dbReference type="Gramene" id="KXG37941">
    <property type="protein sequence ID" value="KXG37941"/>
    <property type="gene ID" value="SORBI_3001G154700"/>
</dbReference>
<comment type="catalytic activity">
    <reaction evidence="1">
        <text>S-ubiquitinyl-[E2 ubiquitin-conjugating enzyme]-L-cysteine + [acceptor protein]-L-lysine = [E2 ubiquitin-conjugating enzyme]-L-cysteine + N(6)-ubiquitinyl-[acceptor protein]-L-lysine.</text>
        <dbReference type="EC" id="2.3.2.27"/>
    </reaction>
</comment>
<keyword evidence="8" id="KW-0833">Ubl conjugation pathway</keyword>
<evidence type="ECO:0000256" key="11">
    <source>
        <dbReference type="SAM" id="MobiDB-lite"/>
    </source>
</evidence>
<keyword evidence="7 10" id="KW-0863">Zinc-finger</keyword>
<feature type="region of interest" description="Disordered" evidence="11">
    <location>
        <begin position="258"/>
        <end position="280"/>
    </location>
</feature>
<dbReference type="GO" id="GO:0008270">
    <property type="term" value="F:zinc ion binding"/>
    <property type="evidence" value="ECO:0007669"/>
    <property type="project" value="UniProtKB-KW"/>
</dbReference>
<sequence length="280" mass="30956">MEPKAMMEGVRMAMGALDCPICNEPLVPPIYQCGMGHLICKSCRNRMTKCPSPLCSTTDFMRCFGMERIAGAIEVPCCFAKNGCTEKMAYFNMSKHEKACQRGPCFCPEPGCGFTAPSLAIWGHFTRRHKWPCTVFRYYVEFCLLLQLGPHVLHAQDGSSVFLVNVVPAPAEPPVLGHAISLVCVQPETSTGSKRSRFGLSLMFSCFTGHHQLLTLEDVRSSSLADGLPKDVVCFVPKASGDDSAAILRITIDTELAYDDEKLEDDEDSEDESYEEEDDE</sequence>
<dbReference type="Pfam" id="PF21362">
    <property type="entry name" value="Sina_RING"/>
    <property type="match status" value="1"/>
</dbReference>
<dbReference type="GO" id="GO:0016567">
    <property type="term" value="P:protein ubiquitination"/>
    <property type="evidence" value="ECO:0007669"/>
    <property type="project" value="UniProtKB-UniPathway"/>
</dbReference>
<name>A0A1B6QJ45_SORBI</name>
<reference evidence="13 14" key="1">
    <citation type="journal article" date="2009" name="Nature">
        <title>The Sorghum bicolor genome and the diversification of grasses.</title>
        <authorList>
            <person name="Paterson A.H."/>
            <person name="Bowers J.E."/>
            <person name="Bruggmann R."/>
            <person name="Dubchak I."/>
            <person name="Grimwood J."/>
            <person name="Gundlach H."/>
            <person name="Haberer G."/>
            <person name="Hellsten U."/>
            <person name="Mitros T."/>
            <person name="Poliakov A."/>
            <person name="Schmutz J."/>
            <person name="Spannagl M."/>
            <person name="Tang H."/>
            <person name="Wang X."/>
            <person name="Wicker T."/>
            <person name="Bharti A.K."/>
            <person name="Chapman J."/>
            <person name="Feltus F.A."/>
            <person name="Gowik U."/>
            <person name="Grigoriev I.V."/>
            <person name="Lyons E."/>
            <person name="Maher C.A."/>
            <person name="Martis M."/>
            <person name="Narechania A."/>
            <person name="Otillar R.P."/>
            <person name="Penning B.W."/>
            <person name="Salamov A.A."/>
            <person name="Wang Y."/>
            <person name="Zhang L."/>
            <person name="Carpita N.C."/>
            <person name="Freeling M."/>
            <person name="Gingle A.R."/>
            <person name="Hash C.T."/>
            <person name="Keller B."/>
            <person name="Klein P."/>
            <person name="Kresovich S."/>
            <person name="McCann M.C."/>
            <person name="Ming R."/>
            <person name="Peterson D.G."/>
            <person name="Mehboob-ur-Rahman"/>
            <person name="Ware D."/>
            <person name="Westhoff P."/>
            <person name="Mayer K.F."/>
            <person name="Messing J."/>
            <person name="Rokhsar D.S."/>
        </authorList>
    </citation>
    <scope>NUCLEOTIDE SEQUENCE [LARGE SCALE GENOMIC DNA]</scope>
    <source>
        <strain evidence="14">cv. BTx623</strain>
    </source>
</reference>
<dbReference type="Proteomes" id="UP000000768">
    <property type="component" value="Chromosome 1"/>
</dbReference>
<evidence type="ECO:0000313" key="14">
    <source>
        <dbReference type="Proteomes" id="UP000000768"/>
    </source>
</evidence>
<dbReference type="PANTHER" id="PTHR10315:SF83">
    <property type="entry name" value="RING-TYPE E3 UBIQUITIN TRANSFERASE"/>
    <property type="match status" value="1"/>
</dbReference>
<evidence type="ECO:0000256" key="4">
    <source>
        <dbReference type="ARBA" id="ARBA00012483"/>
    </source>
</evidence>
<feature type="domain" description="SIAH-type" evidence="12">
    <location>
        <begin position="72"/>
        <end position="130"/>
    </location>
</feature>
<dbReference type="EMBL" id="CM000760">
    <property type="protein sequence ID" value="KXG37941.1"/>
    <property type="molecule type" value="Genomic_DNA"/>
</dbReference>
<comment type="similarity">
    <text evidence="3">Belongs to the SINA (Seven in absentia) family.</text>
</comment>
<evidence type="ECO:0000256" key="7">
    <source>
        <dbReference type="ARBA" id="ARBA00022771"/>
    </source>
</evidence>
<dbReference type="EC" id="2.3.2.27" evidence="4"/>
<keyword evidence="9" id="KW-0862">Zinc</keyword>
<evidence type="ECO:0000256" key="1">
    <source>
        <dbReference type="ARBA" id="ARBA00000900"/>
    </source>
</evidence>
<dbReference type="InterPro" id="IPR052088">
    <property type="entry name" value="E3_ubiquitin-ligase_SINA"/>
</dbReference>
<keyword evidence="5" id="KW-0808">Transferase</keyword>
<dbReference type="OMA" id="YGMERIV"/>
<evidence type="ECO:0000256" key="3">
    <source>
        <dbReference type="ARBA" id="ARBA00009119"/>
    </source>
</evidence>
<evidence type="ECO:0000256" key="6">
    <source>
        <dbReference type="ARBA" id="ARBA00022723"/>
    </source>
</evidence>
<comment type="pathway">
    <text evidence="2">Protein modification; protein ubiquitination.</text>
</comment>
<dbReference type="InterPro" id="IPR013010">
    <property type="entry name" value="Znf_SIAH"/>
</dbReference>
<reference evidence="14" key="2">
    <citation type="journal article" date="2018" name="Plant J.">
        <title>The Sorghum bicolor reference genome: improved assembly, gene annotations, a transcriptome atlas, and signatures of genome organization.</title>
        <authorList>
            <person name="McCormick R.F."/>
            <person name="Truong S.K."/>
            <person name="Sreedasyam A."/>
            <person name="Jenkins J."/>
            <person name="Shu S."/>
            <person name="Sims D."/>
            <person name="Kennedy M."/>
            <person name="Amirebrahimi M."/>
            <person name="Weers B.D."/>
            <person name="McKinley B."/>
            <person name="Mattison A."/>
            <person name="Morishige D.T."/>
            <person name="Grimwood J."/>
            <person name="Schmutz J."/>
            <person name="Mullet J.E."/>
        </authorList>
    </citation>
    <scope>NUCLEOTIDE SEQUENCE [LARGE SCALE GENOMIC DNA]</scope>
    <source>
        <strain evidence="14">cv. BTx623</strain>
    </source>
</reference>
<accession>A0A1B6QJ45</accession>
<evidence type="ECO:0000259" key="12">
    <source>
        <dbReference type="PROSITE" id="PS51081"/>
    </source>
</evidence>
<evidence type="ECO:0000313" key="13">
    <source>
        <dbReference type="EMBL" id="KXG37941.1"/>
    </source>
</evidence>
<dbReference type="GO" id="GO:0061630">
    <property type="term" value="F:ubiquitin protein ligase activity"/>
    <property type="evidence" value="ECO:0000318"/>
    <property type="project" value="GO_Central"/>
</dbReference>